<dbReference type="EMBL" id="SACN01000001">
    <property type="protein sequence ID" value="RVT94642.1"/>
    <property type="molecule type" value="Genomic_DNA"/>
</dbReference>
<sequence length="103" mass="10919">MTDAALDGLIGAEEALIEALDTGTIDAVEAAMARFGAAVGRLRPFPGEAPDPALAAQAARALALTDQVRARIRFLADRNQQRIDLLAAAANRFDITPATYSRR</sequence>
<gene>
    <name evidence="1" type="ORF">EOD43_12645</name>
</gene>
<protein>
    <submittedName>
        <fullName evidence="1">Uncharacterized protein</fullName>
    </submittedName>
</protein>
<dbReference type="RefSeq" id="WP_127744216.1">
    <property type="nucleotide sequence ID" value="NZ_SACN01000001.1"/>
</dbReference>
<name>A0A437MAH4_9SPHN</name>
<evidence type="ECO:0000313" key="2">
    <source>
        <dbReference type="Proteomes" id="UP000282971"/>
    </source>
</evidence>
<comment type="caution">
    <text evidence="1">The sequence shown here is derived from an EMBL/GenBank/DDBJ whole genome shotgun (WGS) entry which is preliminary data.</text>
</comment>
<dbReference type="OrthoDB" id="7583380at2"/>
<organism evidence="1 2">
    <name type="scientific">Sphingomonas crocodyli</name>
    <dbReference type="NCBI Taxonomy" id="1979270"/>
    <lineage>
        <taxon>Bacteria</taxon>
        <taxon>Pseudomonadati</taxon>
        <taxon>Pseudomonadota</taxon>
        <taxon>Alphaproteobacteria</taxon>
        <taxon>Sphingomonadales</taxon>
        <taxon>Sphingomonadaceae</taxon>
        <taxon>Sphingomonas</taxon>
    </lineage>
</organism>
<keyword evidence="2" id="KW-1185">Reference proteome</keyword>
<evidence type="ECO:0000313" key="1">
    <source>
        <dbReference type="EMBL" id="RVT94642.1"/>
    </source>
</evidence>
<proteinExistence type="predicted"/>
<reference evidence="1 2" key="1">
    <citation type="submission" date="2019-01" db="EMBL/GenBank/DDBJ databases">
        <authorList>
            <person name="Chen W.-M."/>
        </authorList>
    </citation>
    <scope>NUCLEOTIDE SEQUENCE [LARGE SCALE GENOMIC DNA]</scope>
    <source>
        <strain evidence="1 2">CCP-7</strain>
    </source>
</reference>
<dbReference type="Proteomes" id="UP000282971">
    <property type="component" value="Unassembled WGS sequence"/>
</dbReference>
<accession>A0A437MAH4</accession>
<dbReference type="AlphaFoldDB" id="A0A437MAH4"/>